<evidence type="ECO:0000256" key="8">
    <source>
        <dbReference type="ARBA" id="ARBA00023326"/>
    </source>
</evidence>
<protein>
    <recommendedName>
        <fullName evidence="9">Glucanase</fullName>
        <ecNumber evidence="9">3.2.1.-</ecNumber>
    </recommendedName>
</protein>
<comment type="catalytic activity">
    <reaction evidence="1">
        <text>Endohydrolysis of (1-&gt;4)-beta-D-glucosidic linkages in cellulose, lichenin and cereal beta-D-glucans.</text>
        <dbReference type="EC" id="3.2.1.4"/>
    </reaction>
</comment>
<evidence type="ECO:0000256" key="7">
    <source>
        <dbReference type="ARBA" id="ARBA00023295"/>
    </source>
</evidence>
<organism evidence="11 12">
    <name type="scientific">Fusarium mundagurra</name>
    <dbReference type="NCBI Taxonomy" id="1567541"/>
    <lineage>
        <taxon>Eukaryota</taxon>
        <taxon>Fungi</taxon>
        <taxon>Dikarya</taxon>
        <taxon>Ascomycota</taxon>
        <taxon>Pezizomycotina</taxon>
        <taxon>Sordariomycetes</taxon>
        <taxon>Hypocreomycetidae</taxon>
        <taxon>Hypocreales</taxon>
        <taxon>Nectriaceae</taxon>
        <taxon>Fusarium</taxon>
        <taxon>Fusarium fujikuroi species complex</taxon>
    </lineage>
</organism>
<dbReference type="PRINTS" id="PR00734">
    <property type="entry name" value="GLHYDRLASE7"/>
</dbReference>
<dbReference type="GO" id="GO:0030245">
    <property type="term" value="P:cellulose catabolic process"/>
    <property type="evidence" value="ECO:0007669"/>
    <property type="project" value="UniProtKB-KW"/>
</dbReference>
<evidence type="ECO:0000256" key="6">
    <source>
        <dbReference type="ARBA" id="ARBA00023277"/>
    </source>
</evidence>
<keyword evidence="5" id="KW-0325">Glycoprotein</keyword>
<dbReference type="InterPro" id="IPR013320">
    <property type="entry name" value="ConA-like_dom_sf"/>
</dbReference>
<keyword evidence="8 9" id="KW-0624">Polysaccharide degradation</keyword>
<keyword evidence="10" id="KW-0732">Signal</keyword>
<evidence type="ECO:0000313" key="12">
    <source>
        <dbReference type="Proteomes" id="UP000544331"/>
    </source>
</evidence>
<dbReference type="PANTHER" id="PTHR33753">
    <property type="entry name" value="1,4-BETA-D-GLUCAN CELLOBIOHYDROLASE B"/>
    <property type="match status" value="1"/>
</dbReference>
<dbReference type="Pfam" id="PF00840">
    <property type="entry name" value="Glyco_hydro_7"/>
    <property type="match status" value="1"/>
</dbReference>
<keyword evidence="12" id="KW-1185">Reference proteome</keyword>
<dbReference type="EC" id="3.2.1.-" evidence="9"/>
<feature type="chain" id="PRO_5034076583" description="Glucanase" evidence="10">
    <location>
        <begin position="18"/>
        <end position="402"/>
    </location>
</feature>
<evidence type="ECO:0000256" key="2">
    <source>
        <dbReference type="ARBA" id="ARBA00006044"/>
    </source>
</evidence>
<dbReference type="OrthoDB" id="4966747at2759"/>
<evidence type="ECO:0000313" key="11">
    <source>
        <dbReference type="EMBL" id="KAF5717974.1"/>
    </source>
</evidence>
<gene>
    <name evidence="11" type="ORF">FMUND_5518</name>
</gene>
<reference evidence="11 12" key="1">
    <citation type="submission" date="2020-05" db="EMBL/GenBank/DDBJ databases">
        <title>Identification and distribution of gene clusters putatively required for synthesis of sphingolipid metabolism inhibitors in phylogenetically diverse species of the filamentous fungus Fusarium.</title>
        <authorList>
            <person name="Kim H.-S."/>
            <person name="Busman M."/>
            <person name="Brown D.W."/>
            <person name="Divon H."/>
            <person name="Uhlig S."/>
            <person name="Proctor R.H."/>
        </authorList>
    </citation>
    <scope>NUCLEOTIDE SEQUENCE [LARGE SCALE GENOMIC DNA]</scope>
    <source>
        <strain evidence="11 12">NRRL 66235</strain>
    </source>
</reference>
<dbReference type="SUPFAM" id="SSF49899">
    <property type="entry name" value="Concanavalin A-like lectins/glucanases"/>
    <property type="match status" value="1"/>
</dbReference>
<evidence type="ECO:0000256" key="5">
    <source>
        <dbReference type="ARBA" id="ARBA00023180"/>
    </source>
</evidence>
<keyword evidence="6" id="KW-0119">Carbohydrate metabolism</keyword>
<feature type="signal peptide" evidence="10">
    <location>
        <begin position="1"/>
        <end position="17"/>
    </location>
</feature>
<dbReference type="PANTHER" id="PTHR33753:SF1">
    <property type="entry name" value="ENDO-BETA-1,4-GLUCANASE CELB"/>
    <property type="match status" value="1"/>
</dbReference>
<dbReference type="AlphaFoldDB" id="A0A8H6DIE9"/>
<evidence type="ECO:0000256" key="9">
    <source>
        <dbReference type="RuleBase" id="RU361164"/>
    </source>
</evidence>
<evidence type="ECO:0000256" key="4">
    <source>
        <dbReference type="ARBA" id="ARBA00023001"/>
    </source>
</evidence>
<keyword evidence="3 9" id="KW-0378">Hydrolase</keyword>
<dbReference type="Proteomes" id="UP000544331">
    <property type="component" value="Unassembled WGS sequence"/>
</dbReference>
<evidence type="ECO:0000256" key="3">
    <source>
        <dbReference type="ARBA" id="ARBA00022801"/>
    </source>
</evidence>
<proteinExistence type="inferred from homology"/>
<dbReference type="Gene3D" id="2.70.100.10">
    <property type="entry name" value="Glycoside hydrolase, family 7, domain"/>
    <property type="match status" value="1"/>
</dbReference>
<evidence type="ECO:0000256" key="1">
    <source>
        <dbReference type="ARBA" id="ARBA00000966"/>
    </source>
</evidence>
<evidence type="ECO:0000256" key="10">
    <source>
        <dbReference type="SAM" id="SignalP"/>
    </source>
</evidence>
<keyword evidence="4 9" id="KW-0136">Cellulose degradation</keyword>
<sequence length="402" mass="45963">MKSTIVFGVSLFALAYAQWPCGNIEELHPPFNWHNCVQGPCKKYYGAIVLESSLRETNCCAGRFDIKDLHRTHCKKKDKDTCPVDCCIEGADYRSHGISTDDTRLTLDLGATAPHVPKDLIRVMPLKENQHYQNKPLTRRHDGEYTFDIDVRNVPPGYKARVSLNWMWPDGARSEMKGDKAGAKYGTGYCDAACDKGQRFVEGRANIDGWVPDKHDPMLGTGRTGACCHTIVLWEGNIESTDYSWSPCIPPWYHKCDKDKCTTRCFAFGCRWNPNGNKMKPFYGPGPTNTIDSKKPFSVVTQFFIQQTPKVDCIMKTRATYYIQDGKLFRSAPSDYRPNGKLFNTMNKQFCYKMASDFKWGKRWKRAGTFWQRGRGSMYKMVPVFSIFRDVSLLSKLYHGQD</sequence>
<comment type="similarity">
    <text evidence="2 9">Belongs to the glycosyl hydrolase 7 (cellulase C) family.</text>
</comment>
<name>A0A8H6DIE9_9HYPO</name>
<dbReference type="InterPro" id="IPR037019">
    <property type="entry name" value="Glyco_hydro_7_sf"/>
</dbReference>
<keyword evidence="7 9" id="KW-0326">Glycosidase</keyword>
<dbReference type="EMBL" id="JAAOAN010000175">
    <property type="protein sequence ID" value="KAF5717974.1"/>
    <property type="molecule type" value="Genomic_DNA"/>
</dbReference>
<comment type="caution">
    <text evidence="11">The sequence shown here is derived from an EMBL/GenBank/DDBJ whole genome shotgun (WGS) entry which is preliminary data.</text>
</comment>
<dbReference type="InterPro" id="IPR001722">
    <property type="entry name" value="Glyco_hydro_7"/>
</dbReference>
<accession>A0A8H6DIE9</accession>
<dbReference type="GO" id="GO:0008810">
    <property type="term" value="F:cellulase activity"/>
    <property type="evidence" value="ECO:0007669"/>
    <property type="project" value="UniProtKB-EC"/>
</dbReference>